<sequence>MLDQWRRRRAAHRVTTGDGRRLKAFRWWQLLSRSLFHLPLRQADGRTTLCSVDVRHWGRKEDGEVTADLYLDGVRHARSTMPAVLPVPGGRVEVATSSFGLRRCHHVPDDGAERQLVPDPRSAEGRRARLDREHPALSRWIGAVSVALLVVGLGLNLLQALEPLSQIPPVNDVTGTFTSPVLLPLWLNVTLGVGAALGSVERALRLRYSWLDDAGN</sequence>
<reference evidence="2" key="1">
    <citation type="submission" date="2021-05" db="EMBL/GenBank/DDBJ databases">
        <authorList>
            <person name="Kaiqin L."/>
            <person name="Jian G."/>
        </authorList>
    </citation>
    <scope>NUCLEOTIDE SEQUENCE</scope>
    <source>
        <strain evidence="2">HDS5</strain>
    </source>
</reference>
<keyword evidence="1" id="KW-0812">Transmembrane</keyword>
<feature type="transmembrane region" description="Helical" evidence="1">
    <location>
        <begin position="181"/>
        <end position="200"/>
    </location>
</feature>
<accession>A0A975LCL3</accession>
<evidence type="ECO:0000313" key="2">
    <source>
        <dbReference type="EMBL" id="QVJ02978.1"/>
    </source>
</evidence>
<keyword evidence="3" id="KW-1185">Reference proteome</keyword>
<evidence type="ECO:0000256" key="1">
    <source>
        <dbReference type="SAM" id="Phobius"/>
    </source>
</evidence>
<organism evidence="2 3">
    <name type="scientific">Nocardiopsis eucommiae</name>
    <dbReference type="NCBI Taxonomy" id="2831970"/>
    <lineage>
        <taxon>Bacteria</taxon>
        <taxon>Bacillati</taxon>
        <taxon>Actinomycetota</taxon>
        <taxon>Actinomycetes</taxon>
        <taxon>Streptosporangiales</taxon>
        <taxon>Nocardiopsidaceae</taxon>
        <taxon>Nocardiopsis</taxon>
    </lineage>
</organism>
<dbReference type="Proteomes" id="UP000682416">
    <property type="component" value="Chromosome"/>
</dbReference>
<keyword evidence="1" id="KW-0472">Membrane</keyword>
<name>A0A975LCL3_9ACTN</name>
<evidence type="ECO:0000313" key="3">
    <source>
        <dbReference type="Proteomes" id="UP000682416"/>
    </source>
</evidence>
<protein>
    <submittedName>
        <fullName evidence="2">Uncharacterized protein</fullName>
    </submittedName>
</protein>
<gene>
    <name evidence="2" type="ORF">KGD82_13025</name>
</gene>
<proteinExistence type="predicted"/>
<keyword evidence="1" id="KW-1133">Transmembrane helix</keyword>
<dbReference type="EMBL" id="CP074402">
    <property type="protein sequence ID" value="QVJ02978.1"/>
    <property type="molecule type" value="Genomic_DNA"/>
</dbReference>
<dbReference type="AlphaFoldDB" id="A0A975LCL3"/>
<feature type="transmembrane region" description="Helical" evidence="1">
    <location>
        <begin position="136"/>
        <end position="161"/>
    </location>
</feature>
<dbReference type="KEGG" id="nec:KGD82_13025"/>
<dbReference type="RefSeq" id="WP_378740346.1">
    <property type="nucleotide sequence ID" value="NZ_CBDRIY010000013.1"/>
</dbReference>